<evidence type="ECO:0000313" key="1">
    <source>
        <dbReference type="EMBL" id="OAQ26843.1"/>
    </source>
</evidence>
<proteinExistence type="predicted"/>
<name>A0A197JPF2_9FUNG</name>
<evidence type="ECO:0008006" key="3">
    <source>
        <dbReference type="Google" id="ProtNLM"/>
    </source>
</evidence>
<dbReference type="InterPro" id="IPR032675">
    <property type="entry name" value="LRR_dom_sf"/>
</dbReference>
<protein>
    <recommendedName>
        <fullName evidence="3">RNI-like protein</fullName>
    </recommendedName>
</protein>
<organism evidence="1 2">
    <name type="scientific">Linnemannia elongata AG-77</name>
    <dbReference type="NCBI Taxonomy" id="1314771"/>
    <lineage>
        <taxon>Eukaryota</taxon>
        <taxon>Fungi</taxon>
        <taxon>Fungi incertae sedis</taxon>
        <taxon>Mucoromycota</taxon>
        <taxon>Mortierellomycotina</taxon>
        <taxon>Mortierellomycetes</taxon>
        <taxon>Mortierellales</taxon>
        <taxon>Mortierellaceae</taxon>
        <taxon>Linnemannia</taxon>
    </lineage>
</organism>
<evidence type="ECO:0000313" key="2">
    <source>
        <dbReference type="Proteomes" id="UP000078512"/>
    </source>
</evidence>
<dbReference type="SMART" id="SM00368">
    <property type="entry name" value="LRR_RI"/>
    <property type="match status" value="1"/>
</dbReference>
<dbReference type="Gene3D" id="3.80.10.10">
    <property type="entry name" value="Ribonuclease Inhibitor"/>
    <property type="match status" value="1"/>
</dbReference>
<gene>
    <name evidence="1" type="ORF">K457DRAFT_21840</name>
</gene>
<sequence>MLARPRGAEISRDRRAVASNKLLKRHHQIVYIKELRHNTFRPNSQLPFAQSITSNNTHKNLSQEPANGTPCSIMLTPIVFAVLLLCLSPASAIPQSPIPNLGENASGVYKCNFDQDPVYGSLMSTVRGDLPITMFSDAGLTVPEHVFSLTDDKTDSLGASEICRGKHMASVFPGYPLVTWATTICPVPGVPPHGKDFALCKVTNLVSKAQIRIKKIAFDNSKTDRTTTTETFVKTNFNIKGEIKMAPTFLKALGLEATVSGDYGSEQSIKVTTVQGVKAGYSATCHGHNSILTTLDLQSNSIGDNGAQALAEALKTNSTVTIKGVVCQ</sequence>
<dbReference type="SUPFAM" id="SSF52047">
    <property type="entry name" value="RNI-like"/>
    <property type="match status" value="1"/>
</dbReference>
<keyword evidence="2" id="KW-1185">Reference proteome</keyword>
<reference evidence="1 2" key="1">
    <citation type="submission" date="2016-05" db="EMBL/GenBank/DDBJ databases">
        <title>Genome sequencing reveals origins of a unique bacterial endosymbiosis in the earliest lineages of terrestrial Fungi.</title>
        <authorList>
            <consortium name="DOE Joint Genome Institute"/>
            <person name="Uehling J."/>
            <person name="Gryganskyi A."/>
            <person name="Hameed K."/>
            <person name="Tschaplinski T."/>
            <person name="Misztal P."/>
            <person name="Wu S."/>
            <person name="Desiro A."/>
            <person name="Vande Pol N."/>
            <person name="Du Z.-Y."/>
            <person name="Zienkiewicz A."/>
            <person name="Zienkiewicz K."/>
            <person name="Morin E."/>
            <person name="Tisserant E."/>
            <person name="Splivallo R."/>
            <person name="Hainaut M."/>
            <person name="Henrissat B."/>
            <person name="Ohm R."/>
            <person name="Kuo A."/>
            <person name="Yan J."/>
            <person name="Lipzen A."/>
            <person name="Nolan M."/>
            <person name="Labutti K."/>
            <person name="Barry K."/>
            <person name="Goldstein A."/>
            <person name="Labbe J."/>
            <person name="Schadt C."/>
            <person name="Tuskan G."/>
            <person name="Grigoriev I."/>
            <person name="Martin F."/>
            <person name="Vilgalys R."/>
            <person name="Bonito G."/>
        </authorList>
    </citation>
    <scope>NUCLEOTIDE SEQUENCE [LARGE SCALE GENOMIC DNA]</scope>
    <source>
        <strain evidence="1 2">AG-77</strain>
    </source>
</reference>
<dbReference type="EMBL" id="KV442063">
    <property type="protein sequence ID" value="OAQ26843.1"/>
    <property type="molecule type" value="Genomic_DNA"/>
</dbReference>
<dbReference type="AlphaFoldDB" id="A0A197JPF2"/>
<dbReference type="InterPro" id="IPR001611">
    <property type="entry name" value="Leu-rich_rpt"/>
</dbReference>
<dbReference type="Proteomes" id="UP000078512">
    <property type="component" value="Unassembled WGS sequence"/>
</dbReference>
<accession>A0A197JPF2</accession>
<dbReference type="Pfam" id="PF13516">
    <property type="entry name" value="LRR_6"/>
    <property type="match status" value="1"/>
</dbReference>
<dbReference type="OrthoDB" id="10508389at2759"/>